<evidence type="ECO:0000313" key="3">
    <source>
        <dbReference type="Proteomes" id="UP000634672"/>
    </source>
</evidence>
<keyword evidence="2" id="KW-0489">Methyltransferase</keyword>
<gene>
    <name evidence="2" type="ORF">H8S75_13200</name>
</gene>
<name>A0ABR7H6U7_9FIRM</name>
<dbReference type="InterPro" id="IPR029063">
    <property type="entry name" value="SAM-dependent_MTases_sf"/>
</dbReference>
<dbReference type="Proteomes" id="UP000634672">
    <property type="component" value="Unassembled WGS sequence"/>
</dbReference>
<reference evidence="2 3" key="1">
    <citation type="submission" date="2020-08" db="EMBL/GenBank/DDBJ databases">
        <title>Genome public.</title>
        <authorList>
            <person name="Liu C."/>
            <person name="Sun Q."/>
        </authorList>
    </citation>
    <scope>NUCLEOTIDE SEQUENCE [LARGE SCALE GENOMIC DNA]</scope>
    <source>
        <strain evidence="2 3">NSJ-66</strain>
    </source>
</reference>
<sequence>MGLDVSESIRRTKQGFEESFHEDSFYNQQTRDEEQLNRLLDCLNVENGMKILDLGTGTGYLAFPIAERFPHAEVTGLDIVLQALHRNRQEAERRGRKNLQFISYDGLEFPFADRSFDWVVSRYALHHFPAINGTFQEISRVLKPGGQLLISDPAPNDCDGDRFVDAYMQMKKDGHIRFYTKNEWIEIGKATGLAYTGGFETKIRFPKKRETAVGFNEIVNRFESEVVRSYEVEITADEIWITERVNNLLFQKKC</sequence>
<keyword evidence="3" id="KW-1185">Reference proteome</keyword>
<evidence type="ECO:0000259" key="1">
    <source>
        <dbReference type="Pfam" id="PF13847"/>
    </source>
</evidence>
<dbReference type="GO" id="GO:0008168">
    <property type="term" value="F:methyltransferase activity"/>
    <property type="evidence" value="ECO:0007669"/>
    <property type="project" value="UniProtKB-KW"/>
</dbReference>
<evidence type="ECO:0000313" key="2">
    <source>
        <dbReference type="EMBL" id="MBC5708910.1"/>
    </source>
</evidence>
<dbReference type="EMBL" id="JACOPB010000005">
    <property type="protein sequence ID" value="MBC5708910.1"/>
    <property type="molecule type" value="Genomic_DNA"/>
</dbReference>
<comment type="caution">
    <text evidence="2">The sequence shown here is derived from an EMBL/GenBank/DDBJ whole genome shotgun (WGS) entry which is preliminary data.</text>
</comment>
<dbReference type="Gene3D" id="3.40.50.150">
    <property type="entry name" value="Vaccinia Virus protein VP39"/>
    <property type="match status" value="1"/>
</dbReference>
<dbReference type="CDD" id="cd02440">
    <property type="entry name" value="AdoMet_MTases"/>
    <property type="match status" value="1"/>
</dbReference>
<protein>
    <submittedName>
        <fullName evidence="2">Class I SAM-dependent methyltransferase</fullName>
    </submittedName>
</protein>
<accession>A0ABR7H6U7</accession>
<dbReference type="InterPro" id="IPR025714">
    <property type="entry name" value="Methyltranfer_dom"/>
</dbReference>
<dbReference type="PANTHER" id="PTHR43591">
    <property type="entry name" value="METHYLTRANSFERASE"/>
    <property type="match status" value="1"/>
</dbReference>
<dbReference type="SUPFAM" id="SSF53335">
    <property type="entry name" value="S-adenosyl-L-methionine-dependent methyltransferases"/>
    <property type="match status" value="1"/>
</dbReference>
<organism evidence="2 3">
    <name type="scientific">Hungatella hominis</name>
    <dbReference type="NCBI Taxonomy" id="2763050"/>
    <lineage>
        <taxon>Bacteria</taxon>
        <taxon>Bacillati</taxon>
        <taxon>Bacillota</taxon>
        <taxon>Clostridia</taxon>
        <taxon>Lachnospirales</taxon>
        <taxon>Lachnospiraceae</taxon>
        <taxon>Hungatella</taxon>
    </lineage>
</organism>
<proteinExistence type="predicted"/>
<dbReference type="PANTHER" id="PTHR43591:SF24">
    <property type="entry name" value="2-METHOXY-6-POLYPRENYL-1,4-BENZOQUINOL METHYLASE, MITOCHONDRIAL"/>
    <property type="match status" value="1"/>
</dbReference>
<dbReference type="Pfam" id="PF13847">
    <property type="entry name" value="Methyltransf_31"/>
    <property type="match status" value="1"/>
</dbReference>
<keyword evidence="2" id="KW-0808">Transferase</keyword>
<feature type="domain" description="Methyltransferase" evidence="1">
    <location>
        <begin position="47"/>
        <end position="164"/>
    </location>
</feature>
<dbReference type="GO" id="GO:0032259">
    <property type="term" value="P:methylation"/>
    <property type="evidence" value="ECO:0007669"/>
    <property type="project" value="UniProtKB-KW"/>
</dbReference>